<name>A0AAD5YNL1_9APHY</name>
<dbReference type="InterPro" id="IPR040976">
    <property type="entry name" value="Pkinase_fungal"/>
</dbReference>
<dbReference type="SUPFAM" id="SSF56112">
    <property type="entry name" value="Protein kinase-like (PK-like)"/>
    <property type="match status" value="1"/>
</dbReference>
<evidence type="ECO:0000256" key="1">
    <source>
        <dbReference type="SAM" id="MobiDB-lite"/>
    </source>
</evidence>
<evidence type="ECO:0000313" key="3">
    <source>
        <dbReference type="EMBL" id="KAJ3491347.1"/>
    </source>
</evidence>
<dbReference type="Pfam" id="PF17667">
    <property type="entry name" value="Pkinase_fungal"/>
    <property type="match status" value="1"/>
</dbReference>
<feature type="region of interest" description="Disordered" evidence="1">
    <location>
        <begin position="738"/>
        <end position="762"/>
    </location>
</feature>
<comment type="caution">
    <text evidence="3">The sequence shown here is derived from an EMBL/GenBank/DDBJ whole genome shotgun (WGS) entry which is preliminary data.</text>
</comment>
<proteinExistence type="predicted"/>
<dbReference type="Proteomes" id="UP001212997">
    <property type="component" value="Unassembled WGS sequence"/>
</dbReference>
<dbReference type="InterPro" id="IPR011009">
    <property type="entry name" value="Kinase-like_dom_sf"/>
</dbReference>
<dbReference type="GO" id="GO:0004672">
    <property type="term" value="F:protein kinase activity"/>
    <property type="evidence" value="ECO:0007669"/>
    <property type="project" value="InterPro"/>
</dbReference>
<feature type="domain" description="Fungal-type protein kinase" evidence="2">
    <location>
        <begin position="352"/>
        <end position="576"/>
    </location>
</feature>
<reference evidence="3" key="1">
    <citation type="submission" date="2022-07" db="EMBL/GenBank/DDBJ databases">
        <title>Genome Sequence of Physisporinus lineatus.</title>
        <authorList>
            <person name="Buettner E."/>
        </authorList>
    </citation>
    <scope>NUCLEOTIDE SEQUENCE</scope>
    <source>
        <strain evidence="3">VT162</strain>
    </source>
</reference>
<organism evidence="3 4">
    <name type="scientific">Meripilus lineatus</name>
    <dbReference type="NCBI Taxonomy" id="2056292"/>
    <lineage>
        <taxon>Eukaryota</taxon>
        <taxon>Fungi</taxon>
        <taxon>Dikarya</taxon>
        <taxon>Basidiomycota</taxon>
        <taxon>Agaricomycotina</taxon>
        <taxon>Agaricomycetes</taxon>
        <taxon>Polyporales</taxon>
        <taxon>Meripilaceae</taxon>
        <taxon>Meripilus</taxon>
    </lineage>
</organism>
<sequence>MRMPPTQPCRVEDRQFLKNHLTQINTDILGEEGDQKLLDTIQRRRRDTKRLIVALSQLLTEYSRRVYGESSYSAGGRQSDGIVEMSDIPDKMTEEDRPAHPYVFINQDECVLTHHPHDGKPRKDIIAVPGPKVRYLVPPVENQTDKLEVPFDDVVSLVKCESPNANGLEDVGEHSRHLLSSRPDMIGTYVLWARARSYQIVWSDASGMITSPRFKWTRLPPLAAYISSLYAPPKNHVLFDTTITRTPHPDTTLWTIGSRSHGSFIGCRNLFSGPAGGERTNVWIHQTAHRVVVIKDTFPIDGRQRTEEGLLRYIHRRGIYPGVVRLLFTGDQAPSPPLTTTQPFDGSTPLVPKRVRSRLFMGSYGSPISEARSVKDMLMAFYDILEVLRGLSMDMNVLHRDISTDNIVLYPEHHSEAMDGERLVECPPIFISQILGEDKTNDGKDKAAGLLIDFDQGIQLVHDPAHVVPVDRDRTKRMGTVMFMSRSGSKGAVRWYAHLPPLTTTYRPMPTLEGEVRELYELAYGSEMYDRYCDTPGTTHGARPNNLRIPGEDEVFPFIHKPHHDVESLCWVLIYMLFHVQPLKHTEEVDLRPFWNVHRLFHNHKITNNPDEMRDNFWRIPTAVIRSSLDPELEAFARFIWDMLRQIGPEYDLMDPPPPPEHLHEAIRRMLLKAIYEMEDPIALDPGKSRPLSYPVKEVIYNVGVDISDSDDDGYIDLGDFIGVDKRKKTEMNELKRKMDFGPDDDEQQGTKRLRGVDSNIV</sequence>
<dbReference type="Gene3D" id="1.10.510.10">
    <property type="entry name" value="Transferase(Phosphotransferase) domain 1"/>
    <property type="match status" value="1"/>
</dbReference>
<protein>
    <recommendedName>
        <fullName evidence="2">Fungal-type protein kinase domain-containing protein</fullName>
    </recommendedName>
</protein>
<dbReference type="AlphaFoldDB" id="A0AAD5YNL1"/>
<keyword evidence="4" id="KW-1185">Reference proteome</keyword>
<gene>
    <name evidence="3" type="ORF">NLI96_g777</name>
</gene>
<evidence type="ECO:0000313" key="4">
    <source>
        <dbReference type="Proteomes" id="UP001212997"/>
    </source>
</evidence>
<dbReference type="PROSITE" id="PS00018">
    <property type="entry name" value="EF_HAND_1"/>
    <property type="match status" value="1"/>
</dbReference>
<dbReference type="PROSITE" id="PS00109">
    <property type="entry name" value="PROTEIN_KINASE_TYR"/>
    <property type="match status" value="1"/>
</dbReference>
<accession>A0AAD5YNL1</accession>
<dbReference type="InterPro" id="IPR018247">
    <property type="entry name" value="EF_Hand_1_Ca_BS"/>
</dbReference>
<dbReference type="InterPro" id="IPR008266">
    <property type="entry name" value="Tyr_kinase_AS"/>
</dbReference>
<dbReference type="EMBL" id="JANAWD010000013">
    <property type="protein sequence ID" value="KAJ3491347.1"/>
    <property type="molecule type" value="Genomic_DNA"/>
</dbReference>
<evidence type="ECO:0000259" key="2">
    <source>
        <dbReference type="Pfam" id="PF17667"/>
    </source>
</evidence>